<dbReference type="EMBL" id="FKBS01000007">
    <property type="protein sequence ID" value="SAH95480.1"/>
    <property type="molecule type" value="Genomic_DNA"/>
</dbReference>
<organism evidence="1 2">
    <name type="scientific">Bordetella ansorpii</name>
    <dbReference type="NCBI Taxonomy" id="288768"/>
    <lineage>
        <taxon>Bacteria</taxon>
        <taxon>Pseudomonadati</taxon>
        <taxon>Pseudomonadota</taxon>
        <taxon>Betaproteobacteria</taxon>
        <taxon>Burkholderiales</taxon>
        <taxon>Alcaligenaceae</taxon>
        <taxon>Bordetella</taxon>
    </lineage>
</organism>
<dbReference type="Proteomes" id="UP000077037">
    <property type="component" value="Unassembled WGS sequence"/>
</dbReference>
<name>A0A157LFU7_9BORD</name>
<evidence type="ECO:0000313" key="1">
    <source>
        <dbReference type="EMBL" id="SAH95480.1"/>
    </source>
</evidence>
<reference evidence="1 2" key="1">
    <citation type="submission" date="2016-03" db="EMBL/GenBank/DDBJ databases">
        <authorList>
            <consortium name="Pathogen Informatics"/>
        </authorList>
    </citation>
    <scope>NUCLEOTIDE SEQUENCE [LARGE SCALE GENOMIC DNA]</scope>
    <source>
        <strain evidence="1 2">NCTC13364</strain>
    </source>
</reference>
<evidence type="ECO:0008006" key="3">
    <source>
        <dbReference type="Google" id="ProtNLM"/>
    </source>
</evidence>
<dbReference type="AlphaFoldDB" id="A0A157LFU7"/>
<proteinExistence type="predicted"/>
<accession>A0A157LFU7</accession>
<gene>
    <name evidence="1" type="ORF">SAMEA1982600_00720</name>
</gene>
<evidence type="ECO:0000313" key="2">
    <source>
        <dbReference type="Proteomes" id="UP000077037"/>
    </source>
</evidence>
<protein>
    <recommendedName>
        <fullName evidence="3">3-deoxy-D-arabino-heptulosonate 7-phosphate synthase</fullName>
    </recommendedName>
</protein>
<sequence>MKAPVPKRRRGTVLGDNLAVSRFVPRPSGLMPVSPLLEQILRNVARRYRLPALDEAPARLHDGHPAAVIALSIEQARRDHERGQAPDAALKQTFTQALARLIQEAMRAEQGDPGVQAMALRHRSVPVREYALLAAQAEADRRAVHAMVNAIAHPAKLERLPPGPMREGLRALQGALAQRRWDGVREAARHLAGLPDVPGEVLPGLDRLLDTPALDHLRRQDALTAEADVREYLALGARSGPRPGSEAAVAEGLASRRRGDAVEAATARAMQALAGRLDREAGLQASYRVVTSMRVPASIPASHERAKTEWDVVLLRHAGMQGDTALWDVCLLAEAKASADAAPTDLPRLVRGLRLLAHADAAIAYTFETREGRVLLRGASLAALRTEPAEVARQVLYCCEAPVEPAPRLLGAASRMQLLCAPPSLEVAAAMTPGQPVDPAPLAAIWDQLPVSAHWAGVFHQYPALEQVRNLMVHPDDLHAAIQGFRSGKIVTKLSQ</sequence>